<evidence type="ECO:0000259" key="13">
    <source>
        <dbReference type="PROSITE" id="PS51038"/>
    </source>
</evidence>
<sequence length="927" mass="106714">MDAWTPRRRACSEMILHGSEARSTRSKTSSSSFDALEGNATIWTSEKGKNFLWRDKENVETATTFPESTREDPDPLLRTSLSSPKKLKYSRRRLDSLDSHRLHSEVHTLNGKSATSCINDSERELLGERQNGSRNGGKVQSVMKGIDCNMSSDQRMFISCNFLPPAVKMDEARRRWPHRYKNKDEAKISDGEDTAIFVANDRNFRSKETELEYVNHYSKANVDGHFFNLDDCVHLNAEPGSSKKDHVARILELFETSDKTCWCRLQWFYRPEDTVLAKSGSLVEDAGELHENLLFYSSFESDELLECLLSKARVLHLDLRFQHLNWVFPKKIYFYTMGYKEEYSTFYALPEDKQSKGMVAEDRSREPLLLDLYCGCGGMSTGLCMGARLRQVKMQTQWAVDINKSSCKSIKFNDPKTQVYNCQAECFLSLIKKWDELCERFPEDEQVHLGSNTEDEDSEEEDSKPQTFEVQDILAIRWSKRGKSRENTIGHIQFKVKWKGYKKPQDDTWEPEENLKNCSDILKRFILSGRARKILPRPGECDVICGGPPCQGVSGKNLHRDTEKPLRCGKNKQVITYMDIVEFLKPRFMIMENVVDILRFGDGVVGRYALTRLVKMNYQAKLGLMAAGRYGVPQYRQRVFLWGAAKAEVLPAFPLPTHDVEKVRMGVPADLTKNLVWFGDKIPRLRRHITLKDALTDLPPIDNFEQREEMDYLTPPTNPFQRLLRKPQYELQLETKPRKWKAVKVLDHRPLKLNEDDLERTCLIPRRKGSSFRDLPGVKILPDGTHEIERENRQTCKSGKPLVPEYALTWKAKKNKQSFGRLWWDETVGTVCTGASPHGQRLLHPDQDRTLSVRECARLQGFPDYYKFCGSVEDRYVQVGNAVSVPIARALGYCLAEALVHQGKEEIEAVTSLPDDFPNHNREESLR</sequence>
<dbReference type="SMR" id="A0A2R6WH70"/>
<dbReference type="Pfam" id="PF00145">
    <property type="entry name" value="DNA_methylase"/>
    <property type="match status" value="1"/>
</dbReference>
<dbReference type="PANTHER" id="PTHR10629">
    <property type="entry name" value="CYTOSINE-SPECIFIC METHYLTRANSFERASE"/>
    <property type="match status" value="1"/>
</dbReference>
<dbReference type="Pfam" id="PF01426">
    <property type="entry name" value="BAH"/>
    <property type="match status" value="1"/>
</dbReference>
<dbReference type="InterPro" id="IPR029063">
    <property type="entry name" value="SAM-dependent_MTases_sf"/>
</dbReference>
<dbReference type="AlphaFoldDB" id="A0A2R6WH70"/>
<dbReference type="InterPro" id="IPR043151">
    <property type="entry name" value="BAH_sf"/>
</dbReference>
<dbReference type="OrthoDB" id="5376140at2759"/>
<protein>
    <recommendedName>
        <fullName evidence="2">DNA (cytosine-5-)-methyltransferase</fullName>
        <ecNumber evidence="2">2.1.1.37</ecNumber>
    </recommendedName>
</protein>
<evidence type="ECO:0000256" key="11">
    <source>
        <dbReference type="SAM" id="MobiDB-lite"/>
    </source>
</evidence>
<dbReference type="PROSITE" id="PS50013">
    <property type="entry name" value="CHROMO_2"/>
    <property type="match status" value="1"/>
</dbReference>
<dbReference type="SUPFAM" id="SSF53335">
    <property type="entry name" value="S-adenosyl-L-methionine-dependent methyltransferases"/>
    <property type="match status" value="1"/>
</dbReference>
<keyword evidence="5 9" id="KW-0949">S-adenosyl-L-methionine</keyword>
<comment type="similarity">
    <text evidence="9 10">Belongs to the class I-like SAM-binding methyltransferase superfamily. C5-methyltransferase family.</text>
</comment>
<dbReference type="PANTHER" id="PTHR10629:SF50">
    <property type="entry name" value="DNA (CYTOSINE-5)-METHYLTRANSFERASE CMT3"/>
    <property type="match status" value="1"/>
</dbReference>
<evidence type="ECO:0000256" key="9">
    <source>
        <dbReference type="PROSITE-ProRule" id="PRU01016"/>
    </source>
</evidence>
<dbReference type="SUPFAM" id="SSF54160">
    <property type="entry name" value="Chromo domain-like"/>
    <property type="match status" value="1"/>
</dbReference>
<dbReference type="Gene3D" id="3.90.120.10">
    <property type="entry name" value="DNA Methylase, subunit A, domain 2"/>
    <property type="match status" value="1"/>
</dbReference>
<evidence type="ECO:0000256" key="2">
    <source>
        <dbReference type="ARBA" id="ARBA00011975"/>
    </source>
</evidence>
<dbReference type="SMART" id="SM00298">
    <property type="entry name" value="CHROMO"/>
    <property type="match status" value="1"/>
</dbReference>
<dbReference type="PROSITE" id="PS00598">
    <property type="entry name" value="CHROMO_1"/>
    <property type="match status" value="1"/>
</dbReference>
<dbReference type="SMART" id="SM00439">
    <property type="entry name" value="BAH"/>
    <property type="match status" value="1"/>
</dbReference>
<organism evidence="14 15">
    <name type="scientific">Marchantia polymorpha</name>
    <name type="common">Common liverwort</name>
    <name type="synonym">Marchantia aquatica</name>
    <dbReference type="NCBI Taxonomy" id="3197"/>
    <lineage>
        <taxon>Eukaryota</taxon>
        <taxon>Viridiplantae</taxon>
        <taxon>Streptophyta</taxon>
        <taxon>Embryophyta</taxon>
        <taxon>Marchantiophyta</taxon>
        <taxon>Marchantiopsida</taxon>
        <taxon>Marchantiidae</taxon>
        <taxon>Marchantiales</taxon>
        <taxon>Marchantiaceae</taxon>
        <taxon>Marchantia</taxon>
    </lineage>
</organism>
<evidence type="ECO:0000259" key="12">
    <source>
        <dbReference type="PROSITE" id="PS50013"/>
    </source>
</evidence>
<feature type="compositionally biased region" description="Acidic residues" evidence="11">
    <location>
        <begin position="453"/>
        <end position="462"/>
    </location>
</feature>
<name>A0A2R6WH70_MARPO</name>
<dbReference type="Pfam" id="PF00385">
    <property type="entry name" value="Chromo"/>
    <property type="match status" value="1"/>
</dbReference>
<keyword evidence="3 9" id="KW-0489">Methyltransferase</keyword>
<accession>A0A2R6WH70</accession>
<evidence type="ECO:0000256" key="7">
    <source>
        <dbReference type="ARBA" id="ARBA00023242"/>
    </source>
</evidence>
<dbReference type="PROSITE" id="PS51038">
    <property type="entry name" value="BAH"/>
    <property type="match status" value="1"/>
</dbReference>
<gene>
    <name evidence="14" type="ORF">MARPO_0091s0051</name>
</gene>
<comment type="subcellular location">
    <subcellularLocation>
        <location evidence="1">Nucleus</location>
    </subcellularLocation>
</comment>
<keyword evidence="6" id="KW-0238">DNA-binding</keyword>
<dbReference type="GO" id="GO:0005634">
    <property type="term" value="C:nucleus"/>
    <property type="evidence" value="ECO:0000318"/>
    <property type="project" value="GO_Central"/>
</dbReference>
<dbReference type="PRINTS" id="PR00105">
    <property type="entry name" value="C5METTRFRASE"/>
</dbReference>
<dbReference type="Gene3D" id="2.30.30.490">
    <property type="match status" value="1"/>
</dbReference>
<dbReference type="InterPro" id="IPR023780">
    <property type="entry name" value="Chromo_domain"/>
</dbReference>
<feature type="region of interest" description="Disordered" evidence="11">
    <location>
        <begin position="61"/>
        <end position="83"/>
    </location>
</feature>
<feature type="region of interest" description="Disordered" evidence="11">
    <location>
        <begin position="448"/>
        <end position="467"/>
    </location>
</feature>
<dbReference type="Gramene" id="Mp6g21040.1">
    <property type="protein sequence ID" value="Mp6g21040.1.cds"/>
    <property type="gene ID" value="Mp6g21040"/>
</dbReference>
<dbReference type="GO" id="GO:0044027">
    <property type="term" value="P:negative regulation of gene expression via chromosomal CpG island methylation"/>
    <property type="evidence" value="ECO:0000318"/>
    <property type="project" value="GO_Central"/>
</dbReference>
<keyword evidence="7" id="KW-0539">Nucleus</keyword>
<dbReference type="Gene3D" id="3.40.50.150">
    <property type="entry name" value="Vaccinia Virus protein VP39"/>
    <property type="match status" value="1"/>
</dbReference>
<evidence type="ECO:0000256" key="5">
    <source>
        <dbReference type="ARBA" id="ARBA00022691"/>
    </source>
</evidence>
<dbReference type="EMBL" id="KZ772763">
    <property type="protein sequence ID" value="PTQ33197.1"/>
    <property type="molecule type" value="Genomic_DNA"/>
</dbReference>
<dbReference type="GO" id="GO:0003886">
    <property type="term" value="F:DNA (cytosine-5-)-methyltransferase activity"/>
    <property type="evidence" value="ECO:0000318"/>
    <property type="project" value="GO_Central"/>
</dbReference>
<evidence type="ECO:0000256" key="8">
    <source>
        <dbReference type="ARBA" id="ARBA00047422"/>
    </source>
</evidence>
<dbReference type="InterPro" id="IPR001525">
    <property type="entry name" value="C5_MeTfrase"/>
</dbReference>
<evidence type="ECO:0000256" key="1">
    <source>
        <dbReference type="ARBA" id="ARBA00004123"/>
    </source>
</evidence>
<dbReference type="InterPro" id="IPR001025">
    <property type="entry name" value="BAH_dom"/>
</dbReference>
<dbReference type="InterPro" id="IPR050390">
    <property type="entry name" value="C5-Methyltransferase"/>
</dbReference>
<evidence type="ECO:0000256" key="3">
    <source>
        <dbReference type="ARBA" id="ARBA00022603"/>
    </source>
</evidence>
<dbReference type="PROSITE" id="PS51679">
    <property type="entry name" value="SAM_MT_C5"/>
    <property type="match status" value="1"/>
</dbReference>
<evidence type="ECO:0000313" key="14">
    <source>
        <dbReference type="EMBL" id="PTQ33197.1"/>
    </source>
</evidence>
<dbReference type="GO" id="GO:0003682">
    <property type="term" value="F:chromatin binding"/>
    <property type="evidence" value="ECO:0007669"/>
    <property type="project" value="InterPro"/>
</dbReference>
<evidence type="ECO:0000313" key="15">
    <source>
        <dbReference type="Proteomes" id="UP000244005"/>
    </source>
</evidence>
<comment type="catalytic activity">
    <reaction evidence="8">
        <text>a 2'-deoxycytidine in DNA + S-adenosyl-L-methionine = a 5-methyl-2'-deoxycytidine in DNA + S-adenosyl-L-homocysteine + H(+)</text>
        <dbReference type="Rhea" id="RHEA:13681"/>
        <dbReference type="Rhea" id="RHEA-COMP:11369"/>
        <dbReference type="Rhea" id="RHEA-COMP:11370"/>
        <dbReference type="ChEBI" id="CHEBI:15378"/>
        <dbReference type="ChEBI" id="CHEBI:57856"/>
        <dbReference type="ChEBI" id="CHEBI:59789"/>
        <dbReference type="ChEBI" id="CHEBI:85452"/>
        <dbReference type="ChEBI" id="CHEBI:85454"/>
        <dbReference type="EC" id="2.1.1.37"/>
    </reaction>
</comment>
<evidence type="ECO:0000256" key="6">
    <source>
        <dbReference type="ARBA" id="ARBA00023125"/>
    </source>
</evidence>
<dbReference type="GO" id="GO:0003677">
    <property type="term" value="F:DNA binding"/>
    <property type="evidence" value="ECO:0000318"/>
    <property type="project" value="GO_Central"/>
</dbReference>
<proteinExistence type="inferred from homology"/>
<evidence type="ECO:0000256" key="4">
    <source>
        <dbReference type="ARBA" id="ARBA00022679"/>
    </source>
</evidence>
<keyword evidence="15" id="KW-1185">Reference proteome</keyword>
<reference evidence="15" key="1">
    <citation type="journal article" date="2017" name="Cell">
        <title>Insights into land plant evolution garnered from the Marchantia polymorpha genome.</title>
        <authorList>
            <person name="Bowman J.L."/>
            <person name="Kohchi T."/>
            <person name="Yamato K.T."/>
            <person name="Jenkins J."/>
            <person name="Shu S."/>
            <person name="Ishizaki K."/>
            <person name="Yamaoka S."/>
            <person name="Nishihama R."/>
            <person name="Nakamura Y."/>
            <person name="Berger F."/>
            <person name="Adam C."/>
            <person name="Aki S.S."/>
            <person name="Althoff F."/>
            <person name="Araki T."/>
            <person name="Arteaga-Vazquez M.A."/>
            <person name="Balasubrmanian S."/>
            <person name="Barry K."/>
            <person name="Bauer D."/>
            <person name="Boehm C.R."/>
            <person name="Briginshaw L."/>
            <person name="Caballero-Perez J."/>
            <person name="Catarino B."/>
            <person name="Chen F."/>
            <person name="Chiyoda S."/>
            <person name="Chovatia M."/>
            <person name="Davies K.M."/>
            <person name="Delmans M."/>
            <person name="Demura T."/>
            <person name="Dierschke T."/>
            <person name="Dolan L."/>
            <person name="Dorantes-Acosta A.E."/>
            <person name="Eklund D.M."/>
            <person name="Florent S.N."/>
            <person name="Flores-Sandoval E."/>
            <person name="Fujiyama A."/>
            <person name="Fukuzawa H."/>
            <person name="Galik B."/>
            <person name="Grimanelli D."/>
            <person name="Grimwood J."/>
            <person name="Grossniklaus U."/>
            <person name="Hamada T."/>
            <person name="Haseloff J."/>
            <person name="Hetherington A.J."/>
            <person name="Higo A."/>
            <person name="Hirakawa Y."/>
            <person name="Hundley H.N."/>
            <person name="Ikeda Y."/>
            <person name="Inoue K."/>
            <person name="Inoue S.I."/>
            <person name="Ishida S."/>
            <person name="Jia Q."/>
            <person name="Kakita M."/>
            <person name="Kanazawa T."/>
            <person name="Kawai Y."/>
            <person name="Kawashima T."/>
            <person name="Kennedy M."/>
            <person name="Kinose K."/>
            <person name="Kinoshita T."/>
            <person name="Kohara Y."/>
            <person name="Koide E."/>
            <person name="Komatsu K."/>
            <person name="Kopischke S."/>
            <person name="Kubo M."/>
            <person name="Kyozuka J."/>
            <person name="Lagercrantz U."/>
            <person name="Lin S.S."/>
            <person name="Lindquist E."/>
            <person name="Lipzen A.M."/>
            <person name="Lu C.W."/>
            <person name="De Luna E."/>
            <person name="Martienssen R.A."/>
            <person name="Minamino N."/>
            <person name="Mizutani M."/>
            <person name="Mizutani M."/>
            <person name="Mochizuki N."/>
            <person name="Monte I."/>
            <person name="Mosher R."/>
            <person name="Nagasaki H."/>
            <person name="Nakagami H."/>
            <person name="Naramoto S."/>
            <person name="Nishitani K."/>
            <person name="Ohtani M."/>
            <person name="Okamoto T."/>
            <person name="Okumura M."/>
            <person name="Phillips J."/>
            <person name="Pollak B."/>
            <person name="Reinders A."/>
            <person name="Rovekamp M."/>
            <person name="Sano R."/>
            <person name="Sawa S."/>
            <person name="Schmid M.W."/>
            <person name="Shirakawa M."/>
            <person name="Solano R."/>
            <person name="Spunde A."/>
            <person name="Suetsugu N."/>
            <person name="Sugano S."/>
            <person name="Sugiyama A."/>
            <person name="Sun R."/>
            <person name="Suzuki Y."/>
            <person name="Takenaka M."/>
            <person name="Takezawa D."/>
            <person name="Tomogane H."/>
            <person name="Tsuzuki M."/>
            <person name="Ueda T."/>
            <person name="Umeda M."/>
            <person name="Ward J.M."/>
            <person name="Watanabe Y."/>
            <person name="Yazaki K."/>
            <person name="Yokoyama R."/>
            <person name="Yoshitake Y."/>
            <person name="Yotsui I."/>
            <person name="Zachgo S."/>
            <person name="Schmutz J."/>
        </authorList>
    </citation>
    <scope>NUCLEOTIDE SEQUENCE [LARGE SCALE GENOMIC DNA]</scope>
    <source>
        <strain evidence="15">Tak-1</strain>
    </source>
</reference>
<dbReference type="InterPro" id="IPR000953">
    <property type="entry name" value="Chromo/chromo_shadow_dom"/>
</dbReference>
<dbReference type="NCBIfam" id="TIGR00675">
    <property type="entry name" value="dcm"/>
    <property type="match status" value="1"/>
</dbReference>
<dbReference type="GO" id="GO:0032259">
    <property type="term" value="P:methylation"/>
    <property type="evidence" value="ECO:0007669"/>
    <property type="project" value="UniProtKB-KW"/>
</dbReference>
<keyword evidence="4 9" id="KW-0808">Transferase</keyword>
<dbReference type="InterPro" id="IPR016197">
    <property type="entry name" value="Chromo-like_dom_sf"/>
</dbReference>
<feature type="active site" evidence="9">
    <location>
        <position position="550"/>
    </location>
</feature>
<evidence type="ECO:0000256" key="10">
    <source>
        <dbReference type="RuleBase" id="RU000416"/>
    </source>
</evidence>
<dbReference type="InterPro" id="IPR023779">
    <property type="entry name" value="Chromodomain_CS"/>
</dbReference>
<dbReference type="EC" id="2.1.1.37" evidence="2"/>
<feature type="domain" description="Chromo" evidence="12">
    <location>
        <begin position="468"/>
        <end position="525"/>
    </location>
</feature>
<dbReference type="Proteomes" id="UP000244005">
    <property type="component" value="Unassembled WGS sequence"/>
</dbReference>
<feature type="domain" description="BAH" evidence="13">
    <location>
        <begin position="225"/>
        <end position="350"/>
    </location>
</feature>